<dbReference type="PROSITE" id="PS50929">
    <property type="entry name" value="ABC_TM1F"/>
    <property type="match status" value="1"/>
</dbReference>
<dbReference type="FunFam" id="3.40.50.300:FF:001172">
    <property type="entry name" value="Cystic fibrosis transmembrane conductance regulator"/>
    <property type="match status" value="1"/>
</dbReference>
<keyword evidence="7 14" id="KW-0067">ATP-binding</keyword>
<evidence type="ECO:0000256" key="3">
    <source>
        <dbReference type="ARBA" id="ARBA00022448"/>
    </source>
</evidence>
<dbReference type="RefSeq" id="WP_061836868.1">
    <property type="nucleotide sequence ID" value="NZ_LUKE01000008.1"/>
</dbReference>
<evidence type="ECO:0000313" key="15">
    <source>
        <dbReference type="Proteomes" id="UP000075320"/>
    </source>
</evidence>
<dbReference type="SUPFAM" id="SSF52540">
    <property type="entry name" value="P-loop containing nucleoside triphosphate hydrolases"/>
    <property type="match status" value="1"/>
</dbReference>
<dbReference type="InterPro" id="IPR003593">
    <property type="entry name" value="AAA+_ATPase"/>
</dbReference>
<dbReference type="PROSITE" id="PS00211">
    <property type="entry name" value="ABC_TRANSPORTER_1"/>
    <property type="match status" value="1"/>
</dbReference>
<feature type="transmembrane region" description="Helical" evidence="11">
    <location>
        <begin position="297"/>
        <end position="319"/>
    </location>
</feature>
<feature type="transmembrane region" description="Helical" evidence="11">
    <location>
        <begin position="41"/>
        <end position="65"/>
    </location>
</feature>
<dbReference type="Pfam" id="PF00664">
    <property type="entry name" value="ABC_membrane"/>
    <property type="match status" value="1"/>
</dbReference>
<name>A0A150WD23_BDEBC</name>
<dbReference type="GO" id="GO:0005886">
    <property type="term" value="C:plasma membrane"/>
    <property type="evidence" value="ECO:0007669"/>
    <property type="project" value="UniProtKB-SubCell"/>
</dbReference>
<evidence type="ECO:0000256" key="1">
    <source>
        <dbReference type="ARBA" id="ARBA00004651"/>
    </source>
</evidence>
<dbReference type="CDD" id="cd18580">
    <property type="entry name" value="ABC_6TM_ABCC_D2"/>
    <property type="match status" value="1"/>
</dbReference>
<evidence type="ECO:0000256" key="7">
    <source>
        <dbReference type="ARBA" id="ARBA00022840"/>
    </source>
</evidence>
<dbReference type="InterPro" id="IPR036640">
    <property type="entry name" value="ABC1_TM_sf"/>
</dbReference>
<evidence type="ECO:0000256" key="9">
    <source>
        <dbReference type="ARBA" id="ARBA00023136"/>
    </source>
</evidence>
<dbReference type="GO" id="GO:0005524">
    <property type="term" value="F:ATP binding"/>
    <property type="evidence" value="ECO:0007669"/>
    <property type="project" value="UniProtKB-KW"/>
</dbReference>
<dbReference type="Pfam" id="PF00005">
    <property type="entry name" value="ABC_tran"/>
    <property type="match status" value="1"/>
</dbReference>
<evidence type="ECO:0000256" key="5">
    <source>
        <dbReference type="ARBA" id="ARBA00022737"/>
    </source>
</evidence>
<dbReference type="GO" id="GO:0140359">
    <property type="term" value="F:ABC-type transporter activity"/>
    <property type="evidence" value="ECO:0007669"/>
    <property type="project" value="InterPro"/>
</dbReference>
<proteinExistence type="inferred from homology"/>
<feature type="transmembrane region" description="Helical" evidence="11">
    <location>
        <begin position="152"/>
        <end position="177"/>
    </location>
</feature>
<reference evidence="14 15" key="1">
    <citation type="submission" date="2016-03" db="EMBL/GenBank/DDBJ databases">
        <authorList>
            <person name="Ploux O."/>
        </authorList>
    </citation>
    <scope>NUCLEOTIDE SEQUENCE [LARGE SCALE GENOMIC DNA]</scope>
    <source>
        <strain evidence="14 15">R0</strain>
    </source>
</reference>
<evidence type="ECO:0000259" key="13">
    <source>
        <dbReference type="PROSITE" id="PS50929"/>
    </source>
</evidence>
<dbReference type="EMBL" id="LUKE01000008">
    <property type="protein sequence ID" value="KYG60974.1"/>
    <property type="molecule type" value="Genomic_DNA"/>
</dbReference>
<feature type="transmembrane region" description="Helical" evidence="11">
    <location>
        <begin position="265"/>
        <end position="291"/>
    </location>
</feature>
<protein>
    <submittedName>
        <fullName evidence="14">Multidrug ABC transporter ATP-binding protein</fullName>
    </submittedName>
</protein>
<accession>A0A150WD23</accession>
<comment type="subcellular location">
    <subcellularLocation>
        <location evidence="1">Cell membrane</location>
        <topology evidence="1">Multi-pass membrane protein</topology>
    </subcellularLocation>
</comment>
<dbReference type="SUPFAM" id="SSF90123">
    <property type="entry name" value="ABC transporter transmembrane region"/>
    <property type="match status" value="1"/>
</dbReference>
<evidence type="ECO:0000256" key="8">
    <source>
        <dbReference type="ARBA" id="ARBA00022989"/>
    </source>
</evidence>
<evidence type="ECO:0000256" key="6">
    <source>
        <dbReference type="ARBA" id="ARBA00022741"/>
    </source>
</evidence>
<dbReference type="InterPro" id="IPR044726">
    <property type="entry name" value="ABCC_6TM_D2"/>
</dbReference>
<dbReference type="Gene3D" id="3.40.50.300">
    <property type="entry name" value="P-loop containing nucleotide triphosphate hydrolases"/>
    <property type="match status" value="1"/>
</dbReference>
<dbReference type="InterPro" id="IPR050173">
    <property type="entry name" value="ABC_transporter_C-like"/>
</dbReference>
<dbReference type="AlphaFoldDB" id="A0A150WD23"/>
<evidence type="ECO:0000256" key="10">
    <source>
        <dbReference type="ARBA" id="ARBA00023180"/>
    </source>
</evidence>
<comment type="caution">
    <text evidence="14">The sequence shown here is derived from an EMBL/GenBank/DDBJ whole genome shotgun (WGS) entry which is preliminary data.</text>
</comment>
<evidence type="ECO:0000256" key="11">
    <source>
        <dbReference type="SAM" id="Phobius"/>
    </source>
</evidence>
<dbReference type="Gene3D" id="1.20.1560.10">
    <property type="entry name" value="ABC transporter type 1, transmembrane domain"/>
    <property type="match status" value="1"/>
</dbReference>
<dbReference type="SMART" id="SM00382">
    <property type="entry name" value="AAA"/>
    <property type="match status" value="1"/>
</dbReference>
<evidence type="ECO:0000259" key="12">
    <source>
        <dbReference type="PROSITE" id="PS50893"/>
    </source>
</evidence>
<evidence type="ECO:0000313" key="14">
    <source>
        <dbReference type="EMBL" id="KYG60974.1"/>
    </source>
</evidence>
<dbReference type="PROSITE" id="PS50893">
    <property type="entry name" value="ABC_TRANSPORTER_2"/>
    <property type="match status" value="1"/>
</dbReference>
<evidence type="ECO:0000256" key="2">
    <source>
        <dbReference type="ARBA" id="ARBA00009726"/>
    </source>
</evidence>
<feature type="domain" description="ABC transporter" evidence="12">
    <location>
        <begin position="383"/>
        <end position="623"/>
    </location>
</feature>
<feature type="domain" description="ABC transmembrane type-1" evidence="13">
    <location>
        <begin position="42"/>
        <end position="327"/>
    </location>
</feature>
<dbReference type="InterPro" id="IPR027417">
    <property type="entry name" value="P-loop_NTPase"/>
</dbReference>
<keyword evidence="8 11" id="KW-1133">Transmembrane helix</keyword>
<keyword evidence="9 11" id="KW-0472">Membrane</keyword>
<organism evidence="14 15">
    <name type="scientific">Bdellovibrio bacteriovorus</name>
    <dbReference type="NCBI Taxonomy" id="959"/>
    <lineage>
        <taxon>Bacteria</taxon>
        <taxon>Pseudomonadati</taxon>
        <taxon>Bdellovibrionota</taxon>
        <taxon>Bdellovibrionia</taxon>
        <taxon>Bdellovibrionales</taxon>
        <taxon>Pseudobdellovibrionaceae</taxon>
        <taxon>Bdellovibrio</taxon>
    </lineage>
</organism>
<evidence type="ECO:0000256" key="4">
    <source>
        <dbReference type="ARBA" id="ARBA00022692"/>
    </source>
</evidence>
<dbReference type="InterPro" id="IPR003439">
    <property type="entry name" value="ABC_transporter-like_ATP-bd"/>
</dbReference>
<keyword evidence="5" id="KW-0677">Repeat</keyword>
<dbReference type="GO" id="GO:0016887">
    <property type="term" value="F:ATP hydrolysis activity"/>
    <property type="evidence" value="ECO:0007669"/>
    <property type="project" value="InterPro"/>
</dbReference>
<keyword evidence="4 11" id="KW-0812">Transmembrane</keyword>
<feature type="transmembrane region" description="Helical" evidence="11">
    <location>
        <begin position="85"/>
        <end position="106"/>
    </location>
</feature>
<keyword evidence="6" id="KW-0547">Nucleotide-binding</keyword>
<gene>
    <name evidence="14" type="ORF">AZI86_18855</name>
</gene>
<dbReference type="PANTHER" id="PTHR24223">
    <property type="entry name" value="ATP-BINDING CASSETTE SUB-FAMILY C"/>
    <property type="match status" value="1"/>
</dbReference>
<sequence length="624" mass="70474">MSRIAPKPKYLSDGDSKKEGGYSRALFQTLSFAYKPYRGRILLCLALGLSGRGLLLANTNVIGYWVDALIGKETPLSGYTSAQYVFLLLGMASVGFVLTISFRVGFSRLSAQAISTFYDEVTLRTSRLPMSFFDNTPAGRIITRFSSDYGNIFRLFGGPLAEFLSIIFDLVMMVILITVASPYYLILVAFIAVMNFLVYKFNQEKLRTSRRELSASRSPSIAHFAETTQGASTIRSFRRQRSFAERFENLDRHFLNQKMSTTKHLISFSFQMNSLTALLLLITGVSAYFMVERGWTTIGSVGVAFAFIALSGNTVQMFFEWLTQFEEAMIGVERLDQYLRMPIEKGSLLPASATFATGHATYSPTLEKYLSGRRLTEERNASVQVSQLWFRYREDLPWVLKGVDFEVKAGERLGIVGRTGSGKSSLIQALFHLYPIDKGHISINGHEPRFNDKLGENSSGMDLNLYRQSMAFIAQEPILFQGSLRFNLDIKENLPEERLWEVLEQVGLREWVEMQPGGLEMRIEERGKNLSLGERQLLCMARCLLQEAPIVIMDEATSSVDPQSEEIMVKATEEFFSDRTQIIIAHRLSTLAKCDRILWLQNGEIVSLGPTSEVLPRFKNTELV</sequence>
<keyword evidence="3" id="KW-0813">Transport</keyword>
<dbReference type="OrthoDB" id="5578035at2"/>
<keyword evidence="10" id="KW-0325">Glycoprotein</keyword>
<dbReference type="PANTHER" id="PTHR24223:SF456">
    <property type="entry name" value="MULTIDRUG RESISTANCE-ASSOCIATED PROTEIN LETHAL(2)03659"/>
    <property type="match status" value="1"/>
</dbReference>
<dbReference type="CDD" id="cd03244">
    <property type="entry name" value="ABCC_MRP_domain2"/>
    <property type="match status" value="1"/>
</dbReference>
<dbReference type="InterPro" id="IPR011527">
    <property type="entry name" value="ABC1_TM_dom"/>
</dbReference>
<dbReference type="Proteomes" id="UP000075320">
    <property type="component" value="Unassembled WGS sequence"/>
</dbReference>
<comment type="similarity">
    <text evidence="2">Belongs to the ABC transporter superfamily. ABCC family. Conjugate transporter (TC 3.A.1.208) subfamily.</text>
</comment>
<feature type="transmembrane region" description="Helical" evidence="11">
    <location>
        <begin position="183"/>
        <end position="201"/>
    </location>
</feature>
<dbReference type="InterPro" id="IPR017871">
    <property type="entry name" value="ABC_transporter-like_CS"/>
</dbReference>
<keyword evidence="15" id="KW-1185">Reference proteome</keyword>